<evidence type="ECO:0000313" key="3">
    <source>
        <dbReference type="Proteomes" id="UP001158576"/>
    </source>
</evidence>
<protein>
    <submittedName>
        <fullName evidence="2">Oidioi.mRNA.OKI2018_I69.chr1.g725.t1.cds</fullName>
    </submittedName>
</protein>
<dbReference type="Pfam" id="PF22589">
    <property type="entry name" value="SPMIP1"/>
    <property type="match status" value="1"/>
</dbReference>
<gene>
    <name evidence="2" type="ORF">OKIOD_LOCUS9490</name>
</gene>
<evidence type="ECO:0000313" key="2">
    <source>
        <dbReference type="EMBL" id="CAG5103336.1"/>
    </source>
</evidence>
<dbReference type="PANTHER" id="PTHR35826">
    <property type="entry name" value="PROTEIN ATP6V1FNB-LIKE"/>
    <property type="match status" value="1"/>
</dbReference>
<dbReference type="EMBL" id="OU015566">
    <property type="protein sequence ID" value="CAG5103336.1"/>
    <property type="molecule type" value="Genomic_DNA"/>
</dbReference>
<name>A0ABN7SUZ5_OIKDI</name>
<keyword evidence="3" id="KW-1185">Reference proteome</keyword>
<dbReference type="PANTHER" id="PTHR35826:SF1">
    <property type="entry name" value="PROTEIN ATP6V1FNB-LIKE"/>
    <property type="match status" value="1"/>
</dbReference>
<organism evidence="2 3">
    <name type="scientific">Oikopleura dioica</name>
    <name type="common">Tunicate</name>
    <dbReference type="NCBI Taxonomy" id="34765"/>
    <lineage>
        <taxon>Eukaryota</taxon>
        <taxon>Metazoa</taxon>
        <taxon>Chordata</taxon>
        <taxon>Tunicata</taxon>
        <taxon>Appendicularia</taxon>
        <taxon>Copelata</taxon>
        <taxon>Oikopleuridae</taxon>
        <taxon>Oikopleura</taxon>
    </lineage>
</organism>
<sequence length="190" mass="21804">MSRELGMTTAVLNFYKENIAKEAHYRLLARQREIEEGMTEEERLAKFNSAHQKRLARQREMSPKVEIPVLEKQIQKSDPIKLPALSRNGDNGQNKENVTVNLMKPVDASVRGQILNGISKEGLGKHAYLASRKMLAPQDKYNYQALSSWDYGWDVSDALKFHKPSPFARKMIVNQTFYRRNGVQNSPVEI</sequence>
<proteinExistence type="predicted"/>
<dbReference type="Proteomes" id="UP001158576">
    <property type="component" value="Chromosome 1"/>
</dbReference>
<accession>A0ABN7SUZ5</accession>
<evidence type="ECO:0000259" key="1">
    <source>
        <dbReference type="Pfam" id="PF22589"/>
    </source>
</evidence>
<feature type="domain" description="Sperm microtubule inner protein 1 C-terminal" evidence="1">
    <location>
        <begin position="75"/>
        <end position="187"/>
    </location>
</feature>
<dbReference type="InterPro" id="IPR054323">
    <property type="entry name" value="SPMIP1_C"/>
</dbReference>
<reference evidence="2 3" key="1">
    <citation type="submission" date="2021-04" db="EMBL/GenBank/DDBJ databases">
        <authorList>
            <person name="Bliznina A."/>
        </authorList>
    </citation>
    <scope>NUCLEOTIDE SEQUENCE [LARGE SCALE GENOMIC DNA]</scope>
</reference>